<dbReference type="GO" id="GO:0016020">
    <property type="term" value="C:membrane"/>
    <property type="evidence" value="ECO:0007669"/>
    <property type="project" value="UniProtKB-SubCell"/>
</dbReference>
<feature type="domain" description="Trichome birefringence-like N-terminal" evidence="9">
    <location>
        <begin position="49"/>
        <end position="102"/>
    </location>
</feature>
<dbReference type="Proteomes" id="UP000187203">
    <property type="component" value="Unassembled WGS sequence"/>
</dbReference>
<keyword evidence="11" id="KW-1185">Reference proteome</keyword>
<dbReference type="STRING" id="93759.A0A1R3IIM6"/>
<dbReference type="PANTHER" id="PTHR32285">
    <property type="entry name" value="PROTEIN TRICHOME BIREFRINGENCE-LIKE 9-RELATED"/>
    <property type="match status" value="1"/>
</dbReference>
<evidence type="ECO:0000256" key="4">
    <source>
        <dbReference type="ARBA" id="ARBA00022968"/>
    </source>
</evidence>
<organism evidence="10 11">
    <name type="scientific">Corchorus olitorius</name>
    <dbReference type="NCBI Taxonomy" id="93759"/>
    <lineage>
        <taxon>Eukaryota</taxon>
        <taxon>Viridiplantae</taxon>
        <taxon>Streptophyta</taxon>
        <taxon>Embryophyta</taxon>
        <taxon>Tracheophyta</taxon>
        <taxon>Spermatophyta</taxon>
        <taxon>Magnoliopsida</taxon>
        <taxon>eudicotyledons</taxon>
        <taxon>Gunneridae</taxon>
        <taxon>Pentapetalae</taxon>
        <taxon>rosids</taxon>
        <taxon>malvids</taxon>
        <taxon>Malvales</taxon>
        <taxon>Malvaceae</taxon>
        <taxon>Grewioideae</taxon>
        <taxon>Apeibeae</taxon>
        <taxon>Corchorus</taxon>
    </lineage>
</organism>
<evidence type="ECO:0000256" key="2">
    <source>
        <dbReference type="ARBA" id="ARBA00007727"/>
    </source>
</evidence>
<gene>
    <name evidence="10" type="ORF">COLO4_23010</name>
</gene>
<evidence type="ECO:0000256" key="5">
    <source>
        <dbReference type="ARBA" id="ARBA00022989"/>
    </source>
</evidence>
<dbReference type="GO" id="GO:0005794">
    <property type="term" value="C:Golgi apparatus"/>
    <property type="evidence" value="ECO:0007669"/>
    <property type="project" value="TreeGrafter"/>
</dbReference>
<keyword evidence="7" id="KW-0732">Signal</keyword>
<dbReference type="InterPro" id="IPR026057">
    <property type="entry name" value="TBL_C"/>
</dbReference>
<reference evidence="11" key="1">
    <citation type="submission" date="2013-09" db="EMBL/GenBank/DDBJ databases">
        <title>Corchorus olitorius genome sequencing.</title>
        <authorList>
            <person name="Alam M."/>
            <person name="Haque M.S."/>
            <person name="Islam M.S."/>
            <person name="Emdad E.M."/>
            <person name="Islam M.M."/>
            <person name="Ahmed B."/>
            <person name="Halim A."/>
            <person name="Hossen Q.M.M."/>
            <person name="Hossain M.Z."/>
            <person name="Ahmed R."/>
            <person name="Khan M.M."/>
            <person name="Islam R."/>
            <person name="Rashid M.M."/>
            <person name="Khan S.A."/>
            <person name="Rahman M.S."/>
            <person name="Alam M."/>
            <person name="Yahiya A.S."/>
            <person name="Khan M.S."/>
            <person name="Azam M.S."/>
            <person name="Haque T."/>
            <person name="Lashkar M.Z.H."/>
            <person name="Akhand A.I."/>
            <person name="Morshed G."/>
            <person name="Roy S."/>
            <person name="Uddin K.S."/>
            <person name="Rabeya T."/>
            <person name="Hossain A.S."/>
            <person name="Chowdhury A."/>
            <person name="Snigdha A.R."/>
            <person name="Mortoza M.S."/>
            <person name="Matin S.A."/>
            <person name="Hoque S.M.E."/>
            <person name="Islam M.K."/>
            <person name="Roy D.K."/>
            <person name="Haider R."/>
            <person name="Moosa M.M."/>
            <person name="Elias S.M."/>
            <person name="Hasan A.M."/>
            <person name="Jahan S."/>
            <person name="Shafiuddin M."/>
            <person name="Mahmood N."/>
            <person name="Shommy N.S."/>
        </authorList>
    </citation>
    <scope>NUCLEOTIDE SEQUENCE [LARGE SCALE GENOMIC DNA]</scope>
    <source>
        <strain evidence="11">cv. O-4</strain>
    </source>
</reference>
<feature type="signal peptide" evidence="7">
    <location>
        <begin position="1"/>
        <end position="21"/>
    </location>
</feature>
<evidence type="ECO:0000259" key="9">
    <source>
        <dbReference type="Pfam" id="PF14416"/>
    </source>
</evidence>
<evidence type="ECO:0000256" key="3">
    <source>
        <dbReference type="ARBA" id="ARBA00022692"/>
    </source>
</evidence>
<keyword evidence="5" id="KW-1133">Transmembrane helix</keyword>
<dbReference type="AlphaFoldDB" id="A0A1R3IIM6"/>
<name>A0A1R3IIM6_9ROSI</name>
<comment type="subcellular location">
    <subcellularLocation>
        <location evidence="1">Membrane</location>
        <topology evidence="1">Single-pass membrane protein</topology>
    </subcellularLocation>
</comment>
<accession>A0A1R3IIM6</accession>
<dbReference type="Pfam" id="PF14416">
    <property type="entry name" value="PMR5N"/>
    <property type="match status" value="1"/>
</dbReference>
<feature type="domain" description="Trichome birefringence-like C-terminal" evidence="8">
    <location>
        <begin position="139"/>
        <end position="333"/>
    </location>
</feature>
<dbReference type="InterPro" id="IPR029962">
    <property type="entry name" value="TBL"/>
</dbReference>
<keyword evidence="6" id="KW-0472">Membrane</keyword>
<dbReference type="GO" id="GO:0016413">
    <property type="term" value="F:O-acetyltransferase activity"/>
    <property type="evidence" value="ECO:0007669"/>
    <property type="project" value="InterPro"/>
</dbReference>
<evidence type="ECO:0000256" key="6">
    <source>
        <dbReference type="ARBA" id="ARBA00023136"/>
    </source>
</evidence>
<dbReference type="OrthoDB" id="949288at2759"/>
<proteinExistence type="inferred from homology"/>
<dbReference type="EMBL" id="AWUE01018143">
    <property type="protein sequence ID" value="OMO82434.1"/>
    <property type="molecule type" value="Genomic_DNA"/>
</dbReference>
<feature type="chain" id="PRO_5013114012" evidence="7">
    <location>
        <begin position="22"/>
        <end position="339"/>
    </location>
</feature>
<evidence type="ECO:0000313" key="10">
    <source>
        <dbReference type="EMBL" id="OMO82434.1"/>
    </source>
</evidence>
<comment type="caution">
    <text evidence="10">The sequence shown here is derived from an EMBL/GenBank/DDBJ whole genome shotgun (WGS) entry which is preliminary data.</text>
</comment>
<evidence type="ECO:0000313" key="11">
    <source>
        <dbReference type="Proteomes" id="UP000187203"/>
    </source>
</evidence>
<dbReference type="Pfam" id="PF13839">
    <property type="entry name" value="PC-Esterase"/>
    <property type="match status" value="1"/>
</dbReference>
<keyword evidence="4" id="KW-0735">Signal-anchor</keyword>
<evidence type="ECO:0000256" key="7">
    <source>
        <dbReference type="SAM" id="SignalP"/>
    </source>
</evidence>
<dbReference type="PANTHER" id="PTHR32285:SF350">
    <property type="entry name" value="PROTEIN TRICHOME BIREFRINGENCE-LIKE 43"/>
    <property type="match status" value="1"/>
</dbReference>
<sequence>MPLPLILTGLTFGLAYLGIKGVDVTVDAIWDKLELNNRHHKKLESPNECSNIFQGRWVYDPNFPPLDYTKNCPFVPQQFECLKHGRPDNDYLKYKWIPNSCKLPRFHGINFLKKVRGKSVMIVGDSVLLGIANGLRCDFLVDMVVGDNKERVLKLDSIEKGTAKWDGYDVLVFNTWNQGLQTGKNQLWDVIEEGNVRHKNMDPLVACEKALNTWTKWVNSKVDSKKTQIFFQGISPDHFKSRNWANPNARNCARETRPAPGKRYPGGRHPAEAVLEKVLKQIQKPIQFMNVTAMSQLRKDGHTSIYGANGKHVDCTNWCLPGLPDVWNELLSARLLLGY</sequence>
<evidence type="ECO:0000256" key="1">
    <source>
        <dbReference type="ARBA" id="ARBA00004167"/>
    </source>
</evidence>
<comment type="similarity">
    <text evidence="2">Belongs to the PC-esterase family. TBL subfamily.</text>
</comment>
<protein>
    <submittedName>
        <fullName evidence="10">Uncharacterized protein</fullName>
    </submittedName>
</protein>
<keyword evidence="3" id="KW-0812">Transmembrane</keyword>
<evidence type="ECO:0000259" key="8">
    <source>
        <dbReference type="Pfam" id="PF13839"/>
    </source>
</evidence>
<dbReference type="InterPro" id="IPR025846">
    <property type="entry name" value="TBL_N"/>
</dbReference>